<evidence type="ECO:0000259" key="5">
    <source>
        <dbReference type="Pfam" id="PF08547"/>
    </source>
</evidence>
<dbReference type="GO" id="GO:0032981">
    <property type="term" value="P:mitochondrial respiratory chain complex I assembly"/>
    <property type="evidence" value="ECO:0007669"/>
    <property type="project" value="TreeGrafter"/>
</dbReference>
<name>A0A9P0HHH5_NEZVI</name>
<protein>
    <recommendedName>
        <fullName evidence="5">NADH:ubiquinone oxidoreductase intermediate-associated protein 30 domain-containing protein</fullName>
    </recommendedName>
</protein>
<dbReference type="PANTHER" id="PTHR13194">
    <property type="entry name" value="COMPLEX I INTERMEDIATE-ASSOCIATED PROTEIN 30"/>
    <property type="match status" value="1"/>
</dbReference>
<dbReference type="GO" id="GO:0005739">
    <property type="term" value="C:mitochondrion"/>
    <property type="evidence" value="ECO:0007669"/>
    <property type="project" value="UniProtKB-SubCell"/>
</dbReference>
<evidence type="ECO:0000313" key="7">
    <source>
        <dbReference type="Proteomes" id="UP001152798"/>
    </source>
</evidence>
<comment type="similarity">
    <text evidence="2">Belongs to the CIA30 family.</text>
</comment>
<evidence type="ECO:0000313" key="6">
    <source>
        <dbReference type="EMBL" id="CAH1402209.1"/>
    </source>
</evidence>
<dbReference type="Proteomes" id="UP001152798">
    <property type="component" value="Chromosome 5"/>
</dbReference>
<evidence type="ECO:0000256" key="4">
    <source>
        <dbReference type="ARBA" id="ARBA00023186"/>
    </source>
</evidence>
<organism evidence="6 7">
    <name type="scientific">Nezara viridula</name>
    <name type="common">Southern green stink bug</name>
    <name type="synonym">Cimex viridulus</name>
    <dbReference type="NCBI Taxonomy" id="85310"/>
    <lineage>
        <taxon>Eukaryota</taxon>
        <taxon>Metazoa</taxon>
        <taxon>Ecdysozoa</taxon>
        <taxon>Arthropoda</taxon>
        <taxon>Hexapoda</taxon>
        <taxon>Insecta</taxon>
        <taxon>Pterygota</taxon>
        <taxon>Neoptera</taxon>
        <taxon>Paraneoptera</taxon>
        <taxon>Hemiptera</taxon>
        <taxon>Heteroptera</taxon>
        <taxon>Panheteroptera</taxon>
        <taxon>Pentatomomorpha</taxon>
        <taxon>Pentatomoidea</taxon>
        <taxon>Pentatomidae</taxon>
        <taxon>Pentatominae</taxon>
        <taxon>Nezara</taxon>
    </lineage>
</organism>
<dbReference type="InterPro" id="IPR039131">
    <property type="entry name" value="NDUFAF1"/>
</dbReference>
<dbReference type="AlphaFoldDB" id="A0A9P0HHH5"/>
<dbReference type="GO" id="GO:0051082">
    <property type="term" value="F:unfolded protein binding"/>
    <property type="evidence" value="ECO:0007669"/>
    <property type="project" value="TreeGrafter"/>
</dbReference>
<gene>
    <name evidence="6" type="ORF">NEZAVI_LOCUS11077</name>
</gene>
<keyword evidence="7" id="KW-1185">Reference proteome</keyword>
<dbReference type="InterPro" id="IPR013857">
    <property type="entry name" value="NADH-UbQ_OxRdtase-assoc_prot30"/>
</dbReference>
<evidence type="ECO:0000256" key="1">
    <source>
        <dbReference type="ARBA" id="ARBA00004173"/>
    </source>
</evidence>
<dbReference type="EMBL" id="OV725081">
    <property type="protein sequence ID" value="CAH1402209.1"/>
    <property type="molecule type" value="Genomic_DNA"/>
</dbReference>
<evidence type="ECO:0000256" key="2">
    <source>
        <dbReference type="ARBA" id="ARBA00007884"/>
    </source>
</evidence>
<dbReference type="GO" id="GO:0006120">
    <property type="term" value="P:mitochondrial electron transport, NADH to ubiquinone"/>
    <property type="evidence" value="ECO:0007669"/>
    <property type="project" value="TreeGrafter"/>
</dbReference>
<comment type="subcellular location">
    <subcellularLocation>
        <location evidence="1">Mitochondrion</location>
    </subcellularLocation>
</comment>
<feature type="domain" description="NADH:ubiquinone oxidoreductase intermediate-associated protein 30" evidence="5">
    <location>
        <begin position="94"/>
        <end position="267"/>
    </location>
</feature>
<dbReference type="InterPro" id="IPR008979">
    <property type="entry name" value="Galactose-bd-like_sf"/>
</dbReference>
<sequence>MNISCIRNSKLLFSALSSCQQSFFSTTNCNRLFFEKDPKGGYSKTKSKYLQWKHIKDGWKQLGDEVKLFKEELIEAIENDPIVSLTPGVIKKQWELRKEEHLGTWITTSDSDHGEGHSTCSLTLNNNGFGHFSGVLDTTVPIDGRTKRAGYCSVRTKRARRSFQRETYYDWCTYTHLVLKVRGDGRSYLLNIATSGYFDQLWNDMYQYVLYTRGGPYWQITKIPFSKFLFSSKGRIQDKQSPIPLDNVTHFSIVAGDKINGPFSLEIDYVGLLFDPTHKEEFAYEMYQLPQNIAGN</sequence>
<accession>A0A9P0HHH5</accession>
<keyword evidence="4" id="KW-0143">Chaperone</keyword>
<reference evidence="6" key="1">
    <citation type="submission" date="2022-01" db="EMBL/GenBank/DDBJ databases">
        <authorList>
            <person name="King R."/>
        </authorList>
    </citation>
    <scope>NUCLEOTIDE SEQUENCE</scope>
</reference>
<keyword evidence="3" id="KW-0496">Mitochondrion</keyword>
<dbReference type="Pfam" id="PF08547">
    <property type="entry name" value="CIA30"/>
    <property type="match status" value="1"/>
</dbReference>
<evidence type="ECO:0000256" key="3">
    <source>
        <dbReference type="ARBA" id="ARBA00023128"/>
    </source>
</evidence>
<dbReference type="SUPFAM" id="SSF49785">
    <property type="entry name" value="Galactose-binding domain-like"/>
    <property type="match status" value="1"/>
</dbReference>
<dbReference type="OrthoDB" id="42561at2759"/>
<proteinExistence type="inferred from homology"/>
<dbReference type="PANTHER" id="PTHR13194:SF18">
    <property type="entry name" value="COMPLEX I INTERMEDIATE-ASSOCIATED PROTEIN 30, MITOCHONDRIAL"/>
    <property type="match status" value="1"/>
</dbReference>